<name>A0A7I8VQ02_9ANNE</name>
<comment type="caution">
    <text evidence="4">The sequence shown here is derived from an EMBL/GenBank/DDBJ whole genome shotgun (WGS) entry which is preliminary data.</text>
</comment>
<keyword evidence="5" id="KW-1185">Reference proteome</keyword>
<dbReference type="GO" id="GO:0003723">
    <property type="term" value="F:RNA binding"/>
    <property type="evidence" value="ECO:0007669"/>
    <property type="project" value="TreeGrafter"/>
</dbReference>
<evidence type="ECO:0000313" key="4">
    <source>
        <dbReference type="EMBL" id="CAD5117818.1"/>
    </source>
</evidence>
<proteinExistence type="inferred from homology"/>
<comment type="similarity">
    <text evidence="1">Belongs to the CWC26 family.</text>
</comment>
<dbReference type="OrthoDB" id="6022at2759"/>
<dbReference type="GO" id="GO:0000398">
    <property type="term" value="P:mRNA splicing, via spliceosome"/>
    <property type="evidence" value="ECO:0007669"/>
    <property type="project" value="TreeGrafter"/>
</dbReference>
<protein>
    <recommendedName>
        <fullName evidence="2">BUD13 homolog</fullName>
    </recommendedName>
</protein>
<organism evidence="4 5">
    <name type="scientific">Dimorphilus gyrociliatus</name>
    <dbReference type="NCBI Taxonomy" id="2664684"/>
    <lineage>
        <taxon>Eukaryota</taxon>
        <taxon>Metazoa</taxon>
        <taxon>Spiralia</taxon>
        <taxon>Lophotrochozoa</taxon>
        <taxon>Annelida</taxon>
        <taxon>Polychaeta</taxon>
        <taxon>Polychaeta incertae sedis</taxon>
        <taxon>Dinophilidae</taxon>
        <taxon>Dimorphilus</taxon>
    </lineage>
</organism>
<evidence type="ECO:0000313" key="5">
    <source>
        <dbReference type="Proteomes" id="UP000549394"/>
    </source>
</evidence>
<dbReference type="InterPro" id="IPR018609">
    <property type="entry name" value="Bud13"/>
</dbReference>
<dbReference type="AlphaFoldDB" id="A0A7I8VQ02"/>
<evidence type="ECO:0000256" key="3">
    <source>
        <dbReference type="SAM" id="MobiDB-lite"/>
    </source>
</evidence>
<sequence length="507" mass="58900">MAESVSKEEYLKRYLAGGPDDKKKKRRKKVGVKEATMKIVDNTLSVDKFVGREDEHEDEVVALEETPQIVAVIDDRPEDVKLEERIKSGKWRRLTDQATNSFVKVEPNQSPKIKEEPRSPSNQLSSDNTSSNIRIKEEPVTPPRHTETSLGQRRRSQSNDSSKRVKRTRRDSDSDQSLPRRRYDSDSDNSPRAARKRYDSDSDNDQSPPRRGNNKDLSPVRSGRKRHDSDQSPPRRGRNEDSSHTRSERNRYDSDSDQSPARRRKRNNEDDISPPRSKRKRDVNEDSDNSPPRRRNQQTKMTKTLAGTKAGLSSAKDVRMELDDLRKRETAAFNVADENILGKNAKTVFRDKEGKKRNLAKENEKDDAKKKLEEELKKKYSLWNKGLVQQQRHDNNIKDAIHESKKEFARHKNDADLEEYLKSQDREGDPMLKFIKKKKEKTRIKNKEPVRPKYNGPPPPINRFGIQPGYRWDGLDRSNGFENELFNKANAREANEEIGYRWATEDM</sequence>
<dbReference type="GO" id="GO:0005684">
    <property type="term" value="C:U2-type spliceosomal complex"/>
    <property type="evidence" value="ECO:0007669"/>
    <property type="project" value="TreeGrafter"/>
</dbReference>
<dbReference type="GO" id="GO:0070274">
    <property type="term" value="C:RES complex"/>
    <property type="evidence" value="ECO:0007669"/>
    <property type="project" value="TreeGrafter"/>
</dbReference>
<evidence type="ECO:0000256" key="2">
    <source>
        <dbReference type="ARBA" id="ARBA00014454"/>
    </source>
</evidence>
<gene>
    <name evidence="4" type="ORF">DGYR_LOCUS6303</name>
</gene>
<accession>A0A7I8VQ02</accession>
<feature type="region of interest" description="Disordered" evidence="3">
    <location>
        <begin position="431"/>
        <end position="469"/>
    </location>
</feature>
<feature type="compositionally biased region" description="Basic and acidic residues" evidence="3">
    <location>
        <begin position="237"/>
        <end position="254"/>
    </location>
</feature>
<dbReference type="Proteomes" id="UP000549394">
    <property type="component" value="Unassembled WGS sequence"/>
</dbReference>
<feature type="region of interest" description="Disordered" evidence="3">
    <location>
        <begin position="88"/>
        <end position="314"/>
    </location>
</feature>
<feature type="compositionally biased region" description="Basic and acidic residues" evidence="3">
    <location>
        <begin position="134"/>
        <end position="147"/>
    </location>
</feature>
<feature type="compositionally biased region" description="Polar residues" evidence="3">
    <location>
        <begin position="96"/>
        <end position="111"/>
    </location>
</feature>
<reference evidence="4 5" key="1">
    <citation type="submission" date="2020-08" db="EMBL/GenBank/DDBJ databases">
        <authorList>
            <person name="Hejnol A."/>
        </authorList>
    </citation>
    <scope>NUCLEOTIDE SEQUENCE [LARGE SCALE GENOMIC DNA]</scope>
</reference>
<feature type="compositionally biased region" description="Polar residues" evidence="3">
    <location>
        <begin position="119"/>
        <end position="133"/>
    </location>
</feature>
<dbReference type="PANTHER" id="PTHR31809">
    <property type="entry name" value="BUD13 HOMOLOG"/>
    <property type="match status" value="1"/>
</dbReference>
<dbReference type="EMBL" id="CAJFCJ010000007">
    <property type="protein sequence ID" value="CAD5117818.1"/>
    <property type="molecule type" value="Genomic_DNA"/>
</dbReference>
<dbReference type="InterPro" id="IPR051112">
    <property type="entry name" value="CWC26_splicing_factor"/>
</dbReference>
<dbReference type="Pfam" id="PF09736">
    <property type="entry name" value="Bud13"/>
    <property type="match status" value="1"/>
</dbReference>
<dbReference type="PANTHER" id="PTHR31809:SF0">
    <property type="entry name" value="BUD13 HOMOLOG"/>
    <property type="match status" value="1"/>
</dbReference>
<evidence type="ECO:0000256" key="1">
    <source>
        <dbReference type="ARBA" id="ARBA00011069"/>
    </source>
</evidence>